<dbReference type="GO" id="GO:0008270">
    <property type="term" value="F:zinc ion binding"/>
    <property type="evidence" value="ECO:0007669"/>
    <property type="project" value="UniProtKB-KW"/>
</dbReference>
<dbReference type="InterPro" id="IPR036236">
    <property type="entry name" value="Znf_C2H2_sf"/>
</dbReference>
<keyword evidence="4" id="KW-1185">Reference proteome</keyword>
<evidence type="ECO:0000313" key="4">
    <source>
        <dbReference type="Proteomes" id="UP001152320"/>
    </source>
</evidence>
<accession>A0A9Q1H1Z4</accession>
<dbReference type="Pfam" id="PF12874">
    <property type="entry name" value="zf-met"/>
    <property type="match status" value="1"/>
</dbReference>
<organism evidence="3 4">
    <name type="scientific">Holothuria leucospilota</name>
    <name type="common">Black long sea cucumber</name>
    <name type="synonym">Mertensiothuria leucospilota</name>
    <dbReference type="NCBI Taxonomy" id="206669"/>
    <lineage>
        <taxon>Eukaryota</taxon>
        <taxon>Metazoa</taxon>
        <taxon>Echinodermata</taxon>
        <taxon>Eleutherozoa</taxon>
        <taxon>Echinozoa</taxon>
        <taxon>Holothuroidea</taxon>
        <taxon>Aspidochirotacea</taxon>
        <taxon>Aspidochirotida</taxon>
        <taxon>Holothuriidae</taxon>
        <taxon>Holothuria</taxon>
    </lineage>
</organism>
<protein>
    <submittedName>
        <fullName evidence="3">Zinc finger protein MSN4</fullName>
    </submittedName>
</protein>
<dbReference type="InterPro" id="IPR013087">
    <property type="entry name" value="Znf_C2H2_type"/>
</dbReference>
<keyword evidence="1" id="KW-0479">Metal-binding</keyword>
<dbReference type="PROSITE" id="PS50157">
    <property type="entry name" value="ZINC_FINGER_C2H2_2"/>
    <property type="match status" value="1"/>
</dbReference>
<dbReference type="AlphaFoldDB" id="A0A9Q1H1Z4"/>
<feature type="domain" description="C2H2-type" evidence="2">
    <location>
        <begin position="18"/>
        <end position="46"/>
    </location>
</feature>
<dbReference type="SMART" id="SM00355">
    <property type="entry name" value="ZnF_C2H2"/>
    <property type="match status" value="2"/>
</dbReference>
<dbReference type="SUPFAM" id="SSF57667">
    <property type="entry name" value="beta-beta-alpha zinc fingers"/>
    <property type="match status" value="1"/>
</dbReference>
<evidence type="ECO:0000259" key="2">
    <source>
        <dbReference type="PROSITE" id="PS50157"/>
    </source>
</evidence>
<proteinExistence type="predicted"/>
<gene>
    <name evidence="3" type="ORF">HOLleu_25641</name>
</gene>
<name>A0A9Q1H1Z4_HOLLE</name>
<comment type="caution">
    <text evidence="3">The sequence shown here is derived from an EMBL/GenBank/DDBJ whole genome shotgun (WGS) entry which is preliminary data.</text>
</comment>
<sequence>MNFTDVLDEKELEKSREYRCRVCKERLKSLTQLRDHLRSKHKAERFACQMCTDSSDRKGNVFRHIETTL</sequence>
<keyword evidence="1" id="KW-0862">Zinc</keyword>
<evidence type="ECO:0000256" key="1">
    <source>
        <dbReference type="PROSITE-ProRule" id="PRU00042"/>
    </source>
</evidence>
<dbReference type="Gene3D" id="3.30.160.60">
    <property type="entry name" value="Classic Zinc Finger"/>
    <property type="match status" value="1"/>
</dbReference>
<dbReference type="Proteomes" id="UP001152320">
    <property type="component" value="Chromosome 12"/>
</dbReference>
<dbReference type="EMBL" id="JAIZAY010000012">
    <property type="protein sequence ID" value="KAJ8032187.1"/>
    <property type="molecule type" value="Genomic_DNA"/>
</dbReference>
<dbReference type="PROSITE" id="PS00028">
    <property type="entry name" value="ZINC_FINGER_C2H2_1"/>
    <property type="match status" value="1"/>
</dbReference>
<reference evidence="3" key="1">
    <citation type="submission" date="2021-10" db="EMBL/GenBank/DDBJ databases">
        <title>Tropical sea cucumber genome reveals ecological adaptation and Cuvierian tubules defense mechanism.</title>
        <authorList>
            <person name="Chen T."/>
        </authorList>
    </citation>
    <scope>NUCLEOTIDE SEQUENCE</scope>
    <source>
        <strain evidence="3">Nanhai2018</strain>
        <tissue evidence="3">Muscle</tissue>
    </source>
</reference>
<dbReference type="OrthoDB" id="4737882at2759"/>
<evidence type="ECO:0000313" key="3">
    <source>
        <dbReference type="EMBL" id="KAJ8032187.1"/>
    </source>
</evidence>
<keyword evidence="1" id="KW-0863">Zinc-finger</keyword>